<dbReference type="InterPro" id="IPR015422">
    <property type="entry name" value="PyrdxlP-dep_Trfase_small"/>
</dbReference>
<feature type="signal peptide" evidence="7">
    <location>
        <begin position="1"/>
        <end position="25"/>
    </location>
</feature>
<proteinExistence type="inferred from homology"/>
<evidence type="ECO:0000256" key="2">
    <source>
        <dbReference type="ARBA" id="ARBA00007441"/>
    </source>
</evidence>
<name>A0ABY6BCA3_9GAMM</name>
<dbReference type="PROSITE" id="PS00105">
    <property type="entry name" value="AA_TRANSFER_CLASS_1"/>
    <property type="match status" value="1"/>
</dbReference>
<keyword evidence="7" id="KW-0732">Signal</keyword>
<evidence type="ECO:0000313" key="9">
    <source>
        <dbReference type="EMBL" id="UXI67344.1"/>
    </source>
</evidence>
<dbReference type="EMBL" id="CP104694">
    <property type="protein sequence ID" value="UXI67344.1"/>
    <property type="molecule type" value="Genomic_DNA"/>
</dbReference>
<dbReference type="InterPro" id="IPR015421">
    <property type="entry name" value="PyrdxlP-dep_Trfase_major"/>
</dbReference>
<organism evidence="9 10">
    <name type="scientific">Tahibacter amnicola</name>
    <dbReference type="NCBI Taxonomy" id="2976241"/>
    <lineage>
        <taxon>Bacteria</taxon>
        <taxon>Pseudomonadati</taxon>
        <taxon>Pseudomonadota</taxon>
        <taxon>Gammaproteobacteria</taxon>
        <taxon>Lysobacterales</taxon>
        <taxon>Rhodanobacteraceae</taxon>
        <taxon>Tahibacter</taxon>
    </lineage>
</organism>
<keyword evidence="10" id="KW-1185">Reference proteome</keyword>
<keyword evidence="5" id="KW-0663">Pyridoxal phosphate</keyword>
<keyword evidence="4 6" id="KW-0808">Transferase</keyword>
<comment type="cofactor">
    <cofactor evidence="1 6">
        <name>pyridoxal 5'-phosphate</name>
        <dbReference type="ChEBI" id="CHEBI:597326"/>
    </cofactor>
</comment>
<reference evidence="9" key="1">
    <citation type="submission" date="2022-09" db="EMBL/GenBank/DDBJ databases">
        <title>Tahibacter sp. nov., isolated from a fresh water.</title>
        <authorList>
            <person name="Baek J.H."/>
            <person name="Lee J.K."/>
            <person name="Kim J.M."/>
            <person name="Jeon C.O."/>
        </authorList>
    </citation>
    <scope>NUCLEOTIDE SEQUENCE</scope>
    <source>
        <strain evidence="9">W38</strain>
    </source>
</reference>
<dbReference type="InterPro" id="IPR015424">
    <property type="entry name" value="PyrdxlP-dep_Trfase"/>
</dbReference>
<dbReference type="Pfam" id="PF00155">
    <property type="entry name" value="Aminotran_1_2"/>
    <property type="match status" value="1"/>
</dbReference>
<evidence type="ECO:0000256" key="3">
    <source>
        <dbReference type="ARBA" id="ARBA00022576"/>
    </source>
</evidence>
<dbReference type="PANTHER" id="PTHR46383:SF1">
    <property type="entry name" value="ASPARTATE AMINOTRANSFERASE"/>
    <property type="match status" value="1"/>
</dbReference>
<dbReference type="SUPFAM" id="SSF53383">
    <property type="entry name" value="PLP-dependent transferases"/>
    <property type="match status" value="1"/>
</dbReference>
<dbReference type="GO" id="GO:0008483">
    <property type="term" value="F:transaminase activity"/>
    <property type="evidence" value="ECO:0007669"/>
    <property type="project" value="UniProtKB-KW"/>
</dbReference>
<keyword evidence="3 6" id="KW-0032">Aminotransferase</keyword>
<evidence type="ECO:0000259" key="8">
    <source>
        <dbReference type="Pfam" id="PF00155"/>
    </source>
</evidence>
<accession>A0ABY6BCA3</accession>
<dbReference type="PANTHER" id="PTHR46383">
    <property type="entry name" value="ASPARTATE AMINOTRANSFERASE"/>
    <property type="match status" value="1"/>
</dbReference>
<evidence type="ECO:0000256" key="4">
    <source>
        <dbReference type="ARBA" id="ARBA00022679"/>
    </source>
</evidence>
<evidence type="ECO:0000256" key="7">
    <source>
        <dbReference type="SAM" id="SignalP"/>
    </source>
</evidence>
<dbReference type="EC" id="2.6.1.-" evidence="6"/>
<evidence type="ECO:0000313" key="10">
    <source>
        <dbReference type="Proteomes" id="UP001064632"/>
    </source>
</evidence>
<dbReference type="Proteomes" id="UP001064632">
    <property type="component" value="Chromosome"/>
</dbReference>
<evidence type="ECO:0000256" key="5">
    <source>
        <dbReference type="ARBA" id="ARBA00022898"/>
    </source>
</evidence>
<feature type="chain" id="PRO_5047076367" description="Aminotransferase" evidence="7">
    <location>
        <begin position="26"/>
        <end position="441"/>
    </location>
</feature>
<dbReference type="RefSeq" id="WP_261694319.1">
    <property type="nucleotide sequence ID" value="NZ_CP104694.1"/>
</dbReference>
<dbReference type="CDD" id="cd00609">
    <property type="entry name" value="AAT_like"/>
    <property type="match status" value="1"/>
</dbReference>
<dbReference type="InterPro" id="IPR004839">
    <property type="entry name" value="Aminotransferase_I/II_large"/>
</dbReference>
<dbReference type="Gene3D" id="3.90.1150.10">
    <property type="entry name" value="Aspartate Aminotransferase, domain 1"/>
    <property type="match status" value="1"/>
</dbReference>
<dbReference type="InterPro" id="IPR050596">
    <property type="entry name" value="AspAT/PAT-like"/>
</dbReference>
<dbReference type="Gene3D" id="3.40.640.10">
    <property type="entry name" value="Type I PLP-dependent aspartate aminotransferase-like (Major domain)"/>
    <property type="match status" value="1"/>
</dbReference>
<sequence>MTFAAATSCAPALQAWCFAISPADAAAQCARILPIFSDSARRHMLKLAERMGRAKPSAIMLVAEKAKKLKAEGRDIISFSIGVPNFLPGDHVYAAVKDALAKDSGQYGSNRGADALLDAFLAHLEKAGLTGFSRKNIATGIGAKHVLYNLAEALLDPGDTLVFPTPYWTSYLDIADIVDAKVRLLPCPAEQNYKLTPAQLDAALPGAKVFLFNNPSNPTGMVYTPDEVAALAEVLVRHPNVWIITDDIYHRMVFDGVGYKNFIQCRPELRERTIFVDSLSKTYGMPGWRVGFMAGPEAVAQALVNLNSNHITNVPEIVTAAAIAALTGPQDVPAQKNVEFQSKRDQVLAMLDSIPGVKCPRPQGAFYVFPDISCAFGKSHSGKKIENDVDFCNALLDAKGVACVPGSAFGEPKALRISYTCPTAQLPEGLKRFREFFAELA</sequence>
<comment type="similarity">
    <text evidence="2 6">Belongs to the class-I pyridoxal-phosphate-dependent aminotransferase family.</text>
</comment>
<evidence type="ECO:0000256" key="1">
    <source>
        <dbReference type="ARBA" id="ARBA00001933"/>
    </source>
</evidence>
<evidence type="ECO:0000256" key="6">
    <source>
        <dbReference type="RuleBase" id="RU000481"/>
    </source>
</evidence>
<protein>
    <recommendedName>
        <fullName evidence="6">Aminotransferase</fullName>
        <ecNumber evidence="6">2.6.1.-</ecNumber>
    </recommendedName>
</protein>
<feature type="domain" description="Aminotransferase class I/classII large" evidence="8">
    <location>
        <begin position="75"/>
        <end position="432"/>
    </location>
</feature>
<gene>
    <name evidence="9" type="ORF">N4264_21800</name>
</gene>
<dbReference type="InterPro" id="IPR004838">
    <property type="entry name" value="NHTrfase_class1_PyrdxlP-BS"/>
</dbReference>